<comment type="caution">
    <text evidence="1">The sequence shown here is derived from an EMBL/GenBank/DDBJ whole genome shotgun (WGS) entry which is preliminary data.</text>
</comment>
<reference evidence="1" key="1">
    <citation type="submission" date="2022-07" db="EMBL/GenBank/DDBJ databases">
        <title>Phylogenomic reconstructions and comparative analyses of Kickxellomycotina fungi.</title>
        <authorList>
            <person name="Reynolds N.K."/>
            <person name="Stajich J.E."/>
            <person name="Barry K."/>
            <person name="Grigoriev I.V."/>
            <person name="Crous P."/>
            <person name="Smith M.E."/>
        </authorList>
    </citation>
    <scope>NUCLEOTIDE SEQUENCE</scope>
    <source>
        <strain evidence="1">BCRC 34780</strain>
    </source>
</reference>
<accession>A0ACC1KNG1</accession>
<keyword evidence="2" id="KW-1185">Reference proteome</keyword>
<evidence type="ECO:0000313" key="1">
    <source>
        <dbReference type="EMBL" id="KAJ2792067.1"/>
    </source>
</evidence>
<evidence type="ECO:0000313" key="2">
    <source>
        <dbReference type="Proteomes" id="UP001140087"/>
    </source>
</evidence>
<dbReference type="Proteomes" id="UP001140087">
    <property type="component" value="Unassembled WGS sequence"/>
</dbReference>
<name>A0ACC1KNG1_9FUNG</name>
<dbReference type="EMBL" id="JANBUN010003193">
    <property type="protein sequence ID" value="KAJ2792067.1"/>
    <property type="molecule type" value="Genomic_DNA"/>
</dbReference>
<proteinExistence type="predicted"/>
<protein>
    <submittedName>
        <fullName evidence="1">Uncharacterized protein</fullName>
    </submittedName>
</protein>
<sequence length="309" mass="31644">MRRLEHTLQDNAVLPWVTLQGLGAPSQVARGMRRWSTCGRHASPPPSPSPSPLILQRPWSEALPTPPESWAAAVCGDVGFAGLASATAGRGDLSTSGTPEACPPSPLSVGVRSSLVDSDAWYMQLCQRRQRVARVRSIAATGRDSYSHLLPGNSRSTSASSPQLLATPAYSTASSSMDGSKASAVEAAPPTGDASSAPPSCESSALWVWMGGDSSSSKSGGEHSARNRPCGDGKAGSGRVMFYSGQTGAVHASTVQAVADSSGVGLAGLAGRAQRGAAKSGDAAPFWLDVAGATARELHELADLFGLHP</sequence>
<gene>
    <name evidence="1" type="ORF">H4R21_006217</name>
</gene>
<feature type="non-terminal residue" evidence="1">
    <location>
        <position position="309"/>
    </location>
</feature>
<organism evidence="1 2">
    <name type="scientific">Coemansia helicoidea</name>
    <dbReference type="NCBI Taxonomy" id="1286919"/>
    <lineage>
        <taxon>Eukaryota</taxon>
        <taxon>Fungi</taxon>
        <taxon>Fungi incertae sedis</taxon>
        <taxon>Zoopagomycota</taxon>
        <taxon>Kickxellomycotina</taxon>
        <taxon>Kickxellomycetes</taxon>
        <taxon>Kickxellales</taxon>
        <taxon>Kickxellaceae</taxon>
        <taxon>Coemansia</taxon>
    </lineage>
</organism>